<dbReference type="InterPro" id="IPR037151">
    <property type="entry name" value="AlkB-like_sf"/>
</dbReference>
<dbReference type="SUPFAM" id="SSF51197">
    <property type="entry name" value="Clavaminate synthase-like"/>
    <property type="match status" value="1"/>
</dbReference>
<evidence type="ECO:0000313" key="12">
    <source>
        <dbReference type="Proteomes" id="UP000019276"/>
    </source>
</evidence>
<feature type="binding site" evidence="9">
    <location>
        <position position="198"/>
    </location>
    <ligand>
        <name>2-oxoglutarate</name>
        <dbReference type="ChEBI" id="CHEBI:16810"/>
    </ligand>
</feature>
<accession>W7QU73</accession>
<feature type="binding site" evidence="9">
    <location>
        <position position="194"/>
    </location>
    <ligand>
        <name>2-oxoglutarate</name>
        <dbReference type="ChEBI" id="CHEBI:16810"/>
    </ligand>
</feature>
<feature type="binding site" evidence="9">
    <location>
        <position position="125"/>
    </location>
    <ligand>
        <name>2-oxoglutarate</name>
        <dbReference type="ChEBI" id="CHEBI:16810"/>
    </ligand>
</feature>
<dbReference type="FunFam" id="2.60.120.590:FF:000004">
    <property type="entry name" value="DNA oxidative demethylase ALKBH2"/>
    <property type="match status" value="1"/>
</dbReference>
<organism evidence="11 12">
    <name type="scientific">Catenovulum agarivorans DS-2</name>
    <dbReference type="NCBI Taxonomy" id="1328313"/>
    <lineage>
        <taxon>Bacteria</taxon>
        <taxon>Pseudomonadati</taxon>
        <taxon>Pseudomonadota</taxon>
        <taxon>Gammaproteobacteria</taxon>
        <taxon>Alteromonadales</taxon>
        <taxon>Alteromonadaceae</taxon>
        <taxon>Catenovulum</taxon>
    </lineage>
</organism>
<dbReference type="GO" id="GO:0008198">
    <property type="term" value="F:ferrous iron binding"/>
    <property type="evidence" value="ECO:0007669"/>
    <property type="project" value="TreeGrafter"/>
</dbReference>
<dbReference type="PANTHER" id="PTHR31573">
    <property type="entry name" value="ALPHA-KETOGLUTARATE-DEPENDENT DIOXYGENASE ALKB HOMOLOG 2"/>
    <property type="match status" value="1"/>
</dbReference>
<feature type="binding site" evidence="9">
    <location>
        <position position="128"/>
    </location>
    <ligand>
        <name>substrate</name>
    </ligand>
</feature>
<dbReference type="PROSITE" id="PS51471">
    <property type="entry name" value="FE2OG_OXY"/>
    <property type="match status" value="1"/>
</dbReference>
<keyword evidence="12" id="KW-1185">Reference proteome</keyword>
<keyword evidence="8" id="KW-0234">DNA repair</keyword>
<evidence type="ECO:0000256" key="6">
    <source>
        <dbReference type="ARBA" id="ARBA00023002"/>
    </source>
</evidence>
<dbReference type="AlphaFoldDB" id="W7QU73"/>
<dbReference type="GO" id="GO:0051747">
    <property type="term" value="F:cytosine C-5 DNA demethylase activity"/>
    <property type="evidence" value="ECO:0007669"/>
    <property type="project" value="TreeGrafter"/>
</dbReference>
<evidence type="ECO:0000259" key="10">
    <source>
        <dbReference type="PROSITE" id="PS51471"/>
    </source>
</evidence>
<dbReference type="Pfam" id="PF13532">
    <property type="entry name" value="2OG-FeII_Oxy_2"/>
    <property type="match status" value="1"/>
</dbReference>
<keyword evidence="7" id="KW-0408">Iron</keyword>
<dbReference type="STRING" id="1328313.DS2_04390"/>
<dbReference type="Gene3D" id="2.60.120.590">
    <property type="entry name" value="Alpha-ketoglutarate-dependent dioxygenase AlkB-like"/>
    <property type="match status" value="1"/>
</dbReference>
<keyword evidence="4" id="KW-0460">Magnesium</keyword>
<evidence type="ECO:0000256" key="9">
    <source>
        <dbReference type="PIRSR" id="PIRSR632852-1"/>
    </source>
</evidence>
<feature type="binding site" evidence="9">
    <location>
        <position position="182"/>
    </location>
    <ligand>
        <name>2-oxoglutarate</name>
        <dbReference type="ChEBI" id="CHEBI:16810"/>
    </ligand>
</feature>
<feature type="binding site" evidence="9">
    <location>
        <begin position="76"/>
        <end position="78"/>
    </location>
    <ligand>
        <name>substrate</name>
    </ligand>
</feature>
<dbReference type="PATRIC" id="fig|1328313.3.peg.908"/>
<dbReference type="InterPro" id="IPR032852">
    <property type="entry name" value="ALKBH2"/>
</dbReference>
<comment type="cofactor">
    <cofactor evidence="1">
        <name>Fe(2+)</name>
        <dbReference type="ChEBI" id="CHEBI:29033"/>
    </cofactor>
</comment>
<dbReference type="EMBL" id="ARZY01000005">
    <property type="protein sequence ID" value="EWH11383.1"/>
    <property type="molecule type" value="Genomic_DNA"/>
</dbReference>
<feature type="binding site" evidence="9">
    <location>
        <position position="113"/>
    </location>
    <ligand>
        <name>2-oxoglutarate</name>
        <dbReference type="ChEBI" id="CHEBI:16810"/>
    </ligand>
</feature>
<dbReference type="InterPro" id="IPR027450">
    <property type="entry name" value="AlkB-like"/>
</dbReference>
<keyword evidence="6" id="KW-0560">Oxidoreductase</keyword>
<sequence length="204" mass="23726">MYQGTTTEQVIHPQKLKMRNADVNYYPNLIDPKVADLWMDCLANQLDWQQAQITVYGKTHPIPRLQAFYAAKPLKYKYSGETFTADIWPKELEQLKDLAESICQAKFNCVLANYYRNGQDTMGWHADDEAELGKTPVIASFSFGVERDFFFKHRLTGEQHKLQLAHGSLLIMAGSTQEFWYHCLPKRTRITSGRINLTFRYIHQ</sequence>
<evidence type="ECO:0000256" key="2">
    <source>
        <dbReference type="ARBA" id="ARBA00022723"/>
    </source>
</evidence>
<protein>
    <submittedName>
        <fullName evidence="11">2OG-Fe(II) oxygenase</fullName>
    </submittedName>
</protein>
<dbReference type="RefSeq" id="WP_035013426.1">
    <property type="nucleotide sequence ID" value="NZ_ARZY01000005.1"/>
</dbReference>
<dbReference type="GO" id="GO:0006307">
    <property type="term" value="P:DNA alkylation repair"/>
    <property type="evidence" value="ECO:0007669"/>
    <property type="project" value="TreeGrafter"/>
</dbReference>
<feature type="domain" description="Fe2OG dioxygenase" evidence="10">
    <location>
        <begin position="106"/>
        <end position="203"/>
    </location>
</feature>
<reference evidence="11 12" key="1">
    <citation type="journal article" date="2014" name="Genome Announc.">
        <title>Draft Genome Sequence of the Agar-Degrading Bacterium Catenovulum sp. Strain DS-2, Isolated from Intestines of Haliotis diversicolor.</title>
        <authorList>
            <person name="Shan D."/>
            <person name="Li X."/>
            <person name="Gu Z."/>
            <person name="Wei G."/>
            <person name="Gao Z."/>
            <person name="Shao Z."/>
        </authorList>
    </citation>
    <scope>NUCLEOTIDE SEQUENCE [LARGE SCALE GENOMIC DNA]</scope>
    <source>
        <strain evidence="11 12">DS-2</strain>
    </source>
</reference>
<evidence type="ECO:0000256" key="4">
    <source>
        <dbReference type="ARBA" id="ARBA00022842"/>
    </source>
</evidence>
<dbReference type="GO" id="GO:0035516">
    <property type="term" value="F:broad specificity oxidative DNA demethylase activity"/>
    <property type="evidence" value="ECO:0007669"/>
    <property type="project" value="TreeGrafter"/>
</dbReference>
<dbReference type="PANTHER" id="PTHR31573:SF1">
    <property type="entry name" value="DNA OXIDATIVE DEMETHYLASE ALKBH2"/>
    <property type="match status" value="1"/>
</dbReference>
<evidence type="ECO:0000256" key="5">
    <source>
        <dbReference type="ARBA" id="ARBA00022964"/>
    </source>
</evidence>
<gene>
    <name evidence="11" type="ORF">DS2_04390</name>
</gene>
<evidence type="ECO:0000256" key="1">
    <source>
        <dbReference type="ARBA" id="ARBA00001954"/>
    </source>
</evidence>
<name>W7QU73_9ALTE</name>
<comment type="caution">
    <text evidence="11">The sequence shown here is derived from an EMBL/GenBank/DDBJ whole genome shotgun (WGS) entry which is preliminary data.</text>
</comment>
<keyword evidence="5" id="KW-0223">Dioxygenase</keyword>
<keyword evidence="3" id="KW-0227">DNA damage</keyword>
<evidence type="ECO:0000256" key="7">
    <source>
        <dbReference type="ARBA" id="ARBA00023004"/>
    </source>
</evidence>
<evidence type="ECO:0000256" key="8">
    <source>
        <dbReference type="ARBA" id="ARBA00023204"/>
    </source>
</evidence>
<evidence type="ECO:0000256" key="3">
    <source>
        <dbReference type="ARBA" id="ARBA00022763"/>
    </source>
</evidence>
<feature type="binding site" evidence="9">
    <location>
        <position position="200"/>
    </location>
    <ligand>
        <name>2-oxoglutarate</name>
        <dbReference type="ChEBI" id="CHEBI:16810"/>
    </ligand>
</feature>
<feature type="binding site" evidence="9">
    <location>
        <position position="115"/>
    </location>
    <ligand>
        <name>2-oxoglutarate</name>
        <dbReference type="ChEBI" id="CHEBI:16810"/>
    </ligand>
</feature>
<dbReference type="Proteomes" id="UP000019276">
    <property type="component" value="Unassembled WGS sequence"/>
</dbReference>
<dbReference type="InterPro" id="IPR005123">
    <property type="entry name" value="Oxoglu/Fe-dep_dioxygenase_dom"/>
</dbReference>
<evidence type="ECO:0000313" key="11">
    <source>
        <dbReference type="EMBL" id="EWH11383.1"/>
    </source>
</evidence>
<keyword evidence="2" id="KW-0479">Metal-binding</keyword>
<dbReference type="eggNOG" id="COG3145">
    <property type="taxonomic scope" value="Bacteria"/>
</dbReference>
<proteinExistence type="predicted"/>